<comment type="caution">
    <text evidence="8">The sequence shown here is derived from an EMBL/GenBank/DDBJ whole genome shotgun (WGS) entry which is preliminary data.</text>
</comment>
<sequence>MESLSLVGLGPLMERSAGSPGIGVGIVDGPVLSGHPGLWGARVAGTPGGHKATCARPGHPACLHGTFIAGILAARRDSGAPAICPECTIYVHAVFTDHSGNGRTPTATPEDIATGILACAAAGARVVNVSAAMDRPRPDHERRLVDALDHAARQGVLIVVAAGDDRTAGSSALTGHPWVLPVAAYDRTGRPMRGSNLGRSVGRRGLGGPGDRVTSLGPDGPPLARSGTSVAAPFVTGTIALLWSLFPTASAAEIRTAVTASGTRASFVPPLLDATAALQAMARRRTPA</sequence>
<gene>
    <name evidence="8" type="ORF">FXF65_21445</name>
</gene>
<keyword evidence="9" id="KW-1185">Reference proteome</keyword>
<evidence type="ECO:0000313" key="9">
    <source>
        <dbReference type="Proteomes" id="UP000322634"/>
    </source>
</evidence>
<reference evidence="8 9" key="1">
    <citation type="submission" date="2019-08" db="EMBL/GenBank/DDBJ databases">
        <title>Actinomadura sp. nov. CYP1-5 isolated from mountain soil.</title>
        <authorList>
            <person name="Songsumanus A."/>
            <person name="Kuncharoen N."/>
            <person name="Kudo T."/>
            <person name="Yuki M."/>
            <person name="Igarashi Y."/>
            <person name="Tanasupawat S."/>
        </authorList>
    </citation>
    <scope>NUCLEOTIDE SEQUENCE [LARGE SCALE GENOMIC DNA]</scope>
    <source>
        <strain evidence="8 9">GKU157</strain>
    </source>
</reference>
<dbReference type="PROSITE" id="PS00138">
    <property type="entry name" value="SUBTILASE_SER"/>
    <property type="match status" value="1"/>
</dbReference>
<comment type="similarity">
    <text evidence="1 5">Belongs to the peptidase S8 family.</text>
</comment>
<proteinExistence type="inferred from homology"/>
<organism evidence="8 9">
    <name type="scientific">Actinomadura syzygii</name>
    <dbReference type="NCBI Taxonomy" id="1427538"/>
    <lineage>
        <taxon>Bacteria</taxon>
        <taxon>Bacillati</taxon>
        <taxon>Actinomycetota</taxon>
        <taxon>Actinomycetes</taxon>
        <taxon>Streptosporangiales</taxon>
        <taxon>Thermomonosporaceae</taxon>
        <taxon>Actinomadura</taxon>
    </lineage>
</organism>
<dbReference type="EMBL" id="VSFF01000008">
    <property type="protein sequence ID" value="TYC13076.1"/>
    <property type="molecule type" value="Genomic_DNA"/>
</dbReference>
<keyword evidence="3 5" id="KW-0378">Hydrolase</keyword>
<feature type="region of interest" description="Disordered" evidence="6">
    <location>
        <begin position="191"/>
        <end position="219"/>
    </location>
</feature>
<protein>
    <submittedName>
        <fullName evidence="8">S8 family serine peptidase</fullName>
    </submittedName>
</protein>
<dbReference type="PRINTS" id="PR00723">
    <property type="entry name" value="SUBTILISIN"/>
</dbReference>
<feature type="active site" description="Charge relay system" evidence="5">
    <location>
        <position position="28"/>
    </location>
</feature>
<dbReference type="PANTHER" id="PTHR43806">
    <property type="entry name" value="PEPTIDASE S8"/>
    <property type="match status" value="1"/>
</dbReference>
<feature type="active site" description="Charge relay system" evidence="5">
    <location>
        <position position="64"/>
    </location>
</feature>
<keyword evidence="4 5" id="KW-0720">Serine protease</keyword>
<evidence type="ECO:0000256" key="6">
    <source>
        <dbReference type="SAM" id="MobiDB-lite"/>
    </source>
</evidence>
<dbReference type="InterPro" id="IPR000209">
    <property type="entry name" value="Peptidase_S8/S53_dom"/>
</dbReference>
<dbReference type="InterPro" id="IPR015500">
    <property type="entry name" value="Peptidase_S8_subtilisin-rel"/>
</dbReference>
<dbReference type="InterPro" id="IPR023828">
    <property type="entry name" value="Peptidase_S8_Ser-AS"/>
</dbReference>
<evidence type="ECO:0000256" key="1">
    <source>
        <dbReference type="ARBA" id="ARBA00011073"/>
    </source>
</evidence>
<dbReference type="Gene3D" id="3.40.50.200">
    <property type="entry name" value="Peptidase S8/S53 domain"/>
    <property type="match status" value="1"/>
</dbReference>
<dbReference type="Proteomes" id="UP000322634">
    <property type="component" value="Unassembled WGS sequence"/>
</dbReference>
<dbReference type="PANTHER" id="PTHR43806:SF11">
    <property type="entry name" value="CEREVISIN-RELATED"/>
    <property type="match status" value="1"/>
</dbReference>
<dbReference type="GO" id="GO:0006508">
    <property type="term" value="P:proteolysis"/>
    <property type="evidence" value="ECO:0007669"/>
    <property type="project" value="UniProtKB-KW"/>
</dbReference>
<dbReference type="OrthoDB" id="9816306at2"/>
<evidence type="ECO:0000256" key="4">
    <source>
        <dbReference type="ARBA" id="ARBA00022825"/>
    </source>
</evidence>
<dbReference type="GO" id="GO:0004252">
    <property type="term" value="F:serine-type endopeptidase activity"/>
    <property type="evidence" value="ECO:0007669"/>
    <property type="project" value="UniProtKB-UniRule"/>
</dbReference>
<feature type="domain" description="Peptidase S8/S53" evidence="7">
    <location>
        <begin position="22"/>
        <end position="260"/>
    </location>
</feature>
<evidence type="ECO:0000259" key="7">
    <source>
        <dbReference type="Pfam" id="PF00082"/>
    </source>
</evidence>
<dbReference type="SUPFAM" id="SSF52743">
    <property type="entry name" value="Subtilisin-like"/>
    <property type="match status" value="1"/>
</dbReference>
<evidence type="ECO:0000313" key="8">
    <source>
        <dbReference type="EMBL" id="TYC13076.1"/>
    </source>
</evidence>
<dbReference type="RefSeq" id="WP_148351772.1">
    <property type="nucleotide sequence ID" value="NZ_JBHSBF010000043.1"/>
</dbReference>
<dbReference type="InterPro" id="IPR050131">
    <property type="entry name" value="Peptidase_S8_subtilisin-like"/>
</dbReference>
<dbReference type="InterPro" id="IPR036852">
    <property type="entry name" value="Peptidase_S8/S53_dom_sf"/>
</dbReference>
<keyword evidence="2 5" id="KW-0645">Protease</keyword>
<dbReference type="Pfam" id="PF00082">
    <property type="entry name" value="Peptidase_S8"/>
    <property type="match status" value="1"/>
</dbReference>
<accession>A0A5D0U5Y4</accession>
<dbReference type="AlphaFoldDB" id="A0A5D0U5Y4"/>
<evidence type="ECO:0000256" key="3">
    <source>
        <dbReference type="ARBA" id="ARBA00022801"/>
    </source>
</evidence>
<evidence type="ECO:0000256" key="2">
    <source>
        <dbReference type="ARBA" id="ARBA00022670"/>
    </source>
</evidence>
<feature type="active site" description="Charge relay system" evidence="5">
    <location>
        <position position="229"/>
    </location>
</feature>
<name>A0A5D0U5Y4_9ACTN</name>
<evidence type="ECO:0000256" key="5">
    <source>
        <dbReference type="PROSITE-ProRule" id="PRU01240"/>
    </source>
</evidence>
<dbReference type="PROSITE" id="PS51892">
    <property type="entry name" value="SUBTILASE"/>
    <property type="match status" value="1"/>
</dbReference>